<feature type="transmembrane region" description="Helical" evidence="1">
    <location>
        <begin position="363"/>
        <end position="386"/>
    </location>
</feature>
<feature type="transmembrane region" description="Helical" evidence="1">
    <location>
        <begin position="314"/>
        <end position="333"/>
    </location>
</feature>
<dbReference type="GO" id="GO:0035556">
    <property type="term" value="P:intracellular signal transduction"/>
    <property type="evidence" value="ECO:0007669"/>
    <property type="project" value="InterPro"/>
</dbReference>
<evidence type="ECO:0000256" key="1">
    <source>
        <dbReference type="SAM" id="Phobius"/>
    </source>
</evidence>
<reference evidence="3" key="1">
    <citation type="submission" date="2024-06" db="EMBL/GenBank/DDBJ databases">
        <title>Mesorhizobium karijinii sp. nov., a symbiont of the iconic Swainsona formosa from arid Australia.</title>
        <authorList>
            <person name="Hill Y.J."/>
            <person name="Watkin E.L.J."/>
            <person name="O'Hara G.W."/>
            <person name="Terpolilli J."/>
            <person name="Tye M.L."/>
            <person name="Kohlmeier M.G."/>
        </authorList>
    </citation>
    <scope>NUCLEOTIDE SEQUENCE</scope>
    <source>
        <strain evidence="3">WSM2240</strain>
    </source>
</reference>
<evidence type="ECO:0000259" key="2">
    <source>
        <dbReference type="PROSITE" id="PS50125"/>
    </source>
</evidence>
<dbReference type="InterPro" id="IPR001054">
    <property type="entry name" value="A/G_cyclase"/>
</dbReference>
<dbReference type="InterPro" id="IPR050697">
    <property type="entry name" value="Adenylyl/Guanylyl_Cyclase_3/4"/>
</dbReference>
<dbReference type="AlphaFoldDB" id="A0AAU8CRP7"/>
<dbReference type="PANTHER" id="PTHR43081:SF20">
    <property type="entry name" value="TWO-COMPONENT RESPONSE REGULATOR"/>
    <property type="match status" value="1"/>
</dbReference>
<dbReference type="EC" id="4.6.1.-" evidence="3"/>
<feature type="domain" description="Guanylate cyclase" evidence="2">
    <location>
        <begin position="430"/>
        <end position="562"/>
    </location>
</feature>
<dbReference type="EMBL" id="CP159253">
    <property type="protein sequence ID" value="XCG48655.1"/>
    <property type="molecule type" value="Genomic_DNA"/>
</dbReference>
<dbReference type="InterPro" id="IPR007890">
    <property type="entry name" value="CHASE2"/>
</dbReference>
<dbReference type="Gene3D" id="3.30.70.1230">
    <property type="entry name" value="Nucleotide cyclase"/>
    <property type="match status" value="1"/>
</dbReference>
<gene>
    <name evidence="3" type="ORF">ABVK50_26120</name>
</gene>
<dbReference type="InterPro" id="IPR029787">
    <property type="entry name" value="Nucleotide_cyclase"/>
</dbReference>
<dbReference type="SUPFAM" id="SSF55073">
    <property type="entry name" value="Nucleotide cyclase"/>
    <property type="match status" value="1"/>
</dbReference>
<dbReference type="Pfam" id="PF05226">
    <property type="entry name" value="CHASE2"/>
    <property type="match status" value="1"/>
</dbReference>
<dbReference type="CDD" id="cd07302">
    <property type="entry name" value="CHD"/>
    <property type="match status" value="1"/>
</dbReference>
<dbReference type="PANTHER" id="PTHR43081">
    <property type="entry name" value="ADENYLATE CYCLASE, TERMINAL-DIFFERENTIATION SPECIFIC-RELATED"/>
    <property type="match status" value="1"/>
</dbReference>
<protein>
    <submittedName>
        <fullName evidence="3">Adenylate/guanylate cyclase domain-containing protein</fullName>
        <ecNumber evidence="3">4.6.1.-</ecNumber>
    </submittedName>
</protein>
<proteinExistence type="predicted"/>
<dbReference type="RefSeq" id="WP_353643814.1">
    <property type="nucleotide sequence ID" value="NZ_CP159253.1"/>
</dbReference>
<accession>A0AAU8CRP7</accession>
<sequence>MRRRALPTLIALLLAGLWGAGLGYLHWRGNVWFLDRVEATMADVRTIIRGTASPPDLITIVAIDDEVAKGEGYPLGRATLSRLVDEIARLDPKIIAVDLLLVDPKEKQDDEALARSLDRSATVIAAAAVFAGGKQWIPPQADGPLGRLPDAEGFLMPLQAFSDAAAVGVVNVATDQTGTPRFVPMLFRSGDLVEASLPLRVAALAIGAEPEFEPNRLFLGTRLIRTDLGHLLPLAFYGPRGTIPTVSAATVLAGQLDGDEVRNRIVVIGATVTGGGDVFPTPFDPVLPGVEVISTAIANLMTGGGIVRDRNIRLVDAGFAVVLPMVLVALVAWRRSAIGLAAVIGVVLAWAAVNVTAFSNGIWLSAALPMAAAFPPAVLFGGAQLWRDRDRAQYFATQSRLLQKVQASGLGQWLAKHGDFLQEPVREDAAVVFIDLSGFTGLSETLGPNATRELLSAFHRLVDAEVTECGGIVTSFMGDGAMILFGLPEPAPDDASNAASCSVKLSHRTKAWLASLPASTSSRLGYKIGAHFGTVVASRMGGESHQHIAATGDTVNVASRLMEVAAGHLTELAVSDELLRVAGRDCALYKSGALQGPIETSIRGRAGSLAIWLWKDTEVATSSNDCSDVDLD</sequence>
<keyword evidence="1" id="KW-0812">Transmembrane</keyword>
<name>A0AAU8CRP7_9HYPH</name>
<evidence type="ECO:0000313" key="3">
    <source>
        <dbReference type="EMBL" id="XCG48655.1"/>
    </source>
</evidence>
<dbReference type="SMART" id="SM00044">
    <property type="entry name" value="CYCc"/>
    <property type="match status" value="1"/>
</dbReference>
<dbReference type="SMART" id="SM01080">
    <property type="entry name" value="CHASE2"/>
    <property type="match status" value="1"/>
</dbReference>
<feature type="transmembrane region" description="Helical" evidence="1">
    <location>
        <begin position="340"/>
        <end position="357"/>
    </location>
</feature>
<keyword evidence="1" id="KW-1133">Transmembrane helix</keyword>
<dbReference type="PROSITE" id="PS50125">
    <property type="entry name" value="GUANYLATE_CYCLASE_2"/>
    <property type="match status" value="1"/>
</dbReference>
<dbReference type="Pfam" id="PF00211">
    <property type="entry name" value="Guanylate_cyc"/>
    <property type="match status" value="1"/>
</dbReference>
<keyword evidence="3" id="KW-0456">Lyase</keyword>
<dbReference type="GO" id="GO:0006171">
    <property type="term" value="P:cAMP biosynthetic process"/>
    <property type="evidence" value="ECO:0007669"/>
    <property type="project" value="TreeGrafter"/>
</dbReference>
<dbReference type="GO" id="GO:0004016">
    <property type="term" value="F:adenylate cyclase activity"/>
    <property type="evidence" value="ECO:0007669"/>
    <property type="project" value="UniProtKB-ARBA"/>
</dbReference>
<keyword evidence="1" id="KW-0472">Membrane</keyword>
<organism evidence="3">
    <name type="scientific">Mesorhizobium sp. WSM2240</name>
    <dbReference type="NCBI Taxonomy" id="3228851"/>
    <lineage>
        <taxon>Bacteria</taxon>
        <taxon>Pseudomonadati</taxon>
        <taxon>Pseudomonadota</taxon>
        <taxon>Alphaproteobacteria</taxon>
        <taxon>Hyphomicrobiales</taxon>
        <taxon>Phyllobacteriaceae</taxon>
        <taxon>Mesorhizobium</taxon>
    </lineage>
</organism>